<evidence type="ECO:0000313" key="1">
    <source>
        <dbReference type="EMBL" id="OBQ52659.1"/>
    </source>
</evidence>
<dbReference type="Proteomes" id="UP000091979">
    <property type="component" value="Unassembled WGS sequence"/>
</dbReference>
<dbReference type="PATRIC" id="fig|1560234.3.peg.3318"/>
<evidence type="ECO:0000313" key="2">
    <source>
        <dbReference type="Proteomes" id="UP000091979"/>
    </source>
</evidence>
<accession>A0A1B7XEQ1</accession>
<gene>
    <name evidence="1" type="ORF">SP90_06710</name>
</gene>
<dbReference type="STRING" id="1560234.SP90_06710"/>
<reference evidence="1 2" key="1">
    <citation type="submission" date="2015-01" db="EMBL/GenBank/DDBJ databases">
        <title>Desulfovibrio sp. JC271 draft genome sequence.</title>
        <authorList>
            <person name="Shivani Y."/>
            <person name="Subhash Y."/>
            <person name="Sasikala C."/>
            <person name="Ramana C.V."/>
        </authorList>
    </citation>
    <scope>NUCLEOTIDE SEQUENCE [LARGE SCALE GENOMIC DNA]</scope>
    <source>
        <strain evidence="1 2">JC271</strain>
    </source>
</reference>
<dbReference type="OrthoDB" id="129834at2"/>
<protein>
    <submittedName>
        <fullName evidence="1">Uncharacterized protein</fullName>
    </submittedName>
</protein>
<keyword evidence="2" id="KW-1185">Reference proteome</keyword>
<name>A0A1B7XEQ1_9BACT</name>
<dbReference type="AlphaFoldDB" id="A0A1B7XEQ1"/>
<sequence length="170" mass="18379">MSKTGSLTAGDRIDTKCTRCSDITGHVIVAMVGSEIIKVECQACGSVHKYRETRAPKSKAQVSTVKKVRNGDSRKEAISAARSAAAKKAAQTRAAQRAKQEAEAVMIAWKTAMVAKGSDGARTYNMNETFTKGDVVQHPTFGMGEVQTVTKPNKMEVLFEDGVKVLRCRV</sequence>
<proteinExistence type="predicted"/>
<dbReference type="RefSeq" id="WP_066853858.1">
    <property type="nucleotide sequence ID" value="NZ_JXMS01000009.1"/>
</dbReference>
<dbReference type="EMBL" id="JXMS01000009">
    <property type="protein sequence ID" value="OBQ52659.1"/>
    <property type="molecule type" value="Genomic_DNA"/>
</dbReference>
<organism evidence="1 2">
    <name type="scientific">Halodesulfovibrio spirochaetisodalis</name>
    <dbReference type="NCBI Taxonomy" id="1560234"/>
    <lineage>
        <taxon>Bacteria</taxon>
        <taxon>Pseudomonadati</taxon>
        <taxon>Thermodesulfobacteriota</taxon>
        <taxon>Desulfovibrionia</taxon>
        <taxon>Desulfovibrionales</taxon>
        <taxon>Desulfovibrionaceae</taxon>
        <taxon>Halodesulfovibrio</taxon>
    </lineage>
</organism>
<comment type="caution">
    <text evidence="1">The sequence shown here is derived from an EMBL/GenBank/DDBJ whole genome shotgun (WGS) entry which is preliminary data.</text>
</comment>